<keyword evidence="3" id="KW-0238">DNA-binding</keyword>
<evidence type="ECO:0000256" key="4">
    <source>
        <dbReference type="ARBA" id="ARBA00023163"/>
    </source>
</evidence>
<dbReference type="Gene3D" id="2.40.330.10">
    <property type="entry name" value="DNA-binding pseudobarrel domain"/>
    <property type="match status" value="1"/>
</dbReference>
<dbReference type="PANTHER" id="PTHR31140">
    <property type="entry name" value="B3 DOMAIN-CONTAINING TRANSCRIPTION FACTOR ABI3"/>
    <property type="match status" value="1"/>
</dbReference>
<dbReference type="SUPFAM" id="SSF101936">
    <property type="entry name" value="DNA-binding pseudobarrel domain"/>
    <property type="match status" value="1"/>
</dbReference>
<dbReference type="InterPro" id="IPR044800">
    <property type="entry name" value="LEC2-like"/>
</dbReference>
<reference evidence="8" key="1">
    <citation type="submission" date="2022-03" db="EMBL/GenBank/DDBJ databases">
        <title>A functionally conserved STORR gene fusion in Papaver species that diverged 16.8 million years ago.</title>
        <authorList>
            <person name="Catania T."/>
        </authorList>
    </citation>
    <scope>NUCLEOTIDE SEQUENCE</scope>
    <source>
        <strain evidence="8">S-191538</strain>
    </source>
</reference>
<protein>
    <submittedName>
        <fullName evidence="8">Uncharacterized protein</fullName>
    </submittedName>
</protein>
<evidence type="ECO:0000256" key="5">
    <source>
        <dbReference type="ARBA" id="ARBA00023242"/>
    </source>
</evidence>
<evidence type="ECO:0000313" key="8">
    <source>
        <dbReference type="EMBL" id="MCL7024300.1"/>
    </source>
</evidence>
<keyword evidence="9" id="KW-1185">Reference proteome</keyword>
<keyword evidence="5" id="KW-0539">Nucleus</keyword>
<dbReference type="CDD" id="cd00018">
    <property type="entry name" value="AP2"/>
    <property type="match status" value="1"/>
</dbReference>
<dbReference type="CDD" id="cd10017">
    <property type="entry name" value="B3_DNA"/>
    <property type="match status" value="1"/>
</dbReference>
<dbReference type="PANTHER" id="PTHR31140:SF58">
    <property type="entry name" value="DNA-BINDING PROTEIN RAV1"/>
    <property type="match status" value="1"/>
</dbReference>
<dbReference type="SUPFAM" id="SSF54171">
    <property type="entry name" value="DNA-binding domain"/>
    <property type="match status" value="1"/>
</dbReference>
<feature type="domain" description="TF-B3" evidence="6">
    <location>
        <begin position="169"/>
        <end position="279"/>
    </location>
</feature>
<evidence type="ECO:0000256" key="3">
    <source>
        <dbReference type="ARBA" id="ARBA00023125"/>
    </source>
</evidence>
<dbReference type="InterPro" id="IPR036955">
    <property type="entry name" value="AP2/ERF_dom_sf"/>
</dbReference>
<comment type="subcellular location">
    <subcellularLocation>
        <location evidence="1">Nucleus</location>
    </subcellularLocation>
</comment>
<organism evidence="8 9">
    <name type="scientific">Papaver nudicaule</name>
    <name type="common">Iceland poppy</name>
    <dbReference type="NCBI Taxonomy" id="74823"/>
    <lineage>
        <taxon>Eukaryota</taxon>
        <taxon>Viridiplantae</taxon>
        <taxon>Streptophyta</taxon>
        <taxon>Embryophyta</taxon>
        <taxon>Tracheophyta</taxon>
        <taxon>Spermatophyta</taxon>
        <taxon>Magnoliopsida</taxon>
        <taxon>Ranunculales</taxon>
        <taxon>Papaveraceae</taxon>
        <taxon>Papaveroideae</taxon>
        <taxon>Papaver</taxon>
    </lineage>
</organism>
<name>A0AA41RV90_PAPNU</name>
<evidence type="ECO:0000256" key="1">
    <source>
        <dbReference type="ARBA" id="ARBA00004123"/>
    </source>
</evidence>
<gene>
    <name evidence="8" type="ORF">MKW94_016611</name>
</gene>
<proteinExistence type="predicted"/>
<dbReference type="EMBL" id="JAJJMA010032990">
    <property type="protein sequence ID" value="MCL7024300.1"/>
    <property type="molecule type" value="Genomic_DNA"/>
</dbReference>
<dbReference type="PROSITE" id="PS51032">
    <property type="entry name" value="AP2_ERF"/>
    <property type="match status" value="1"/>
</dbReference>
<sequence>MEEEILLTLSMASNTTTTLSLKGVVGGDQGCSDSNISNSLRGSKKRKRQFKGVLQQPNGHWGAQLYTDRKRTWIGTFETEAEAAKAYDRVAFMLKSEEDLHQNYPLTSLEADFLKLLTVEQVMNMFKDESYETKFKEFAANSCSSKQQDNKVPGGSSLSHKAVTYQQLFHKQLTLSDVGKLNRLVIPRRYAEAYLPPVSTEEKKEAGVPDDIPLPVYDREMNCWNFRYCFWKSSQSYVFTRGWIQFVKGKKLKAGDVVTFYWCECREDQKAFYMIDVTSNGVDAASGGGCSAENRVDLQLGIGRVPINEGGASDKTIQLLQNKEDNVITEAGQVKQPQEEKKTFRLFGVNIS</sequence>
<dbReference type="AlphaFoldDB" id="A0AA41RV90"/>
<dbReference type="Proteomes" id="UP001177140">
    <property type="component" value="Unassembled WGS sequence"/>
</dbReference>
<dbReference type="PROSITE" id="PS50863">
    <property type="entry name" value="B3"/>
    <property type="match status" value="1"/>
</dbReference>
<evidence type="ECO:0000313" key="9">
    <source>
        <dbReference type="Proteomes" id="UP001177140"/>
    </source>
</evidence>
<evidence type="ECO:0000256" key="2">
    <source>
        <dbReference type="ARBA" id="ARBA00023015"/>
    </source>
</evidence>
<feature type="domain" description="AP2/ERF" evidence="7">
    <location>
        <begin position="49"/>
        <end position="105"/>
    </location>
</feature>
<evidence type="ECO:0000259" key="7">
    <source>
        <dbReference type="PROSITE" id="PS51032"/>
    </source>
</evidence>
<dbReference type="SMART" id="SM00380">
    <property type="entry name" value="AP2"/>
    <property type="match status" value="1"/>
</dbReference>
<dbReference type="GO" id="GO:0003700">
    <property type="term" value="F:DNA-binding transcription factor activity"/>
    <property type="evidence" value="ECO:0007669"/>
    <property type="project" value="InterPro"/>
</dbReference>
<dbReference type="Gene3D" id="3.30.730.10">
    <property type="entry name" value="AP2/ERF domain"/>
    <property type="match status" value="1"/>
</dbReference>
<keyword evidence="4" id="KW-0804">Transcription</keyword>
<dbReference type="Pfam" id="PF02362">
    <property type="entry name" value="B3"/>
    <property type="match status" value="1"/>
</dbReference>
<comment type="caution">
    <text evidence="8">The sequence shown here is derived from an EMBL/GenBank/DDBJ whole genome shotgun (WGS) entry which is preliminary data.</text>
</comment>
<dbReference type="InterPro" id="IPR015300">
    <property type="entry name" value="DNA-bd_pseudobarrel_sf"/>
</dbReference>
<dbReference type="InterPro" id="IPR003340">
    <property type="entry name" value="B3_DNA-bd"/>
</dbReference>
<dbReference type="GO" id="GO:0005634">
    <property type="term" value="C:nucleus"/>
    <property type="evidence" value="ECO:0007669"/>
    <property type="project" value="UniProtKB-SubCell"/>
</dbReference>
<keyword evidence="2" id="KW-0805">Transcription regulation</keyword>
<dbReference type="InterPro" id="IPR001471">
    <property type="entry name" value="AP2/ERF_dom"/>
</dbReference>
<accession>A0AA41RV90</accession>
<dbReference type="SMART" id="SM01019">
    <property type="entry name" value="B3"/>
    <property type="match status" value="1"/>
</dbReference>
<dbReference type="GO" id="GO:0003677">
    <property type="term" value="F:DNA binding"/>
    <property type="evidence" value="ECO:0007669"/>
    <property type="project" value="UniProtKB-KW"/>
</dbReference>
<evidence type="ECO:0000259" key="6">
    <source>
        <dbReference type="PROSITE" id="PS50863"/>
    </source>
</evidence>
<dbReference type="InterPro" id="IPR016177">
    <property type="entry name" value="DNA-bd_dom_sf"/>
</dbReference>